<evidence type="ECO:0000313" key="1">
    <source>
        <dbReference type="EMBL" id="MEJ8661489.1"/>
    </source>
</evidence>
<proteinExistence type="predicted"/>
<organism evidence="1 2">
    <name type="scientific">Streptomyces pratisoli</name>
    <dbReference type="NCBI Taxonomy" id="3139917"/>
    <lineage>
        <taxon>Bacteria</taxon>
        <taxon>Bacillati</taxon>
        <taxon>Actinomycetota</taxon>
        <taxon>Actinomycetes</taxon>
        <taxon>Kitasatosporales</taxon>
        <taxon>Streptomycetaceae</taxon>
        <taxon>Streptomyces</taxon>
    </lineage>
</organism>
<evidence type="ECO:0000313" key="2">
    <source>
        <dbReference type="Proteomes" id="UP001375539"/>
    </source>
</evidence>
<name>A0ACC6QSY0_9ACTN</name>
<keyword evidence="2" id="KW-1185">Reference proteome</keyword>
<reference evidence="1" key="1">
    <citation type="submission" date="2024-03" db="EMBL/GenBank/DDBJ databases">
        <title>Novel Streptomyces species of biotechnological and ecological value are a feature of Machair soil.</title>
        <authorList>
            <person name="Prole J.R."/>
            <person name="Goodfellow M."/>
            <person name="Allenby N."/>
            <person name="Ward A.C."/>
        </authorList>
    </citation>
    <scope>NUCLEOTIDE SEQUENCE</scope>
    <source>
        <strain evidence="1">MS1.AVA.4</strain>
    </source>
</reference>
<dbReference type="EMBL" id="JBBKAI010000002">
    <property type="protein sequence ID" value="MEJ8661489.1"/>
    <property type="molecule type" value="Genomic_DNA"/>
</dbReference>
<accession>A0ACC6QSY0</accession>
<dbReference type="Proteomes" id="UP001375539">
    <property type="component" value="Unassembled WGS sequence"/>
</dbReference>
<sequence>MLEAVGLSAAETEVYGALVVAVTSSAREMSATTGQDERSAERLLLALEERGLARGVEDSPGRFAANPPDVALLPLLDRRADDLDKARAAVNELMENYRRSAWSRDAGEVIEIISGAGALRQRLRQVQDSARHELLWFCKAQYVAMPSGTNRSEFDALARGVGYRVLYEQAFFDDSGSVDNVVRAVRAGEAARAVPALPLRMAIADRSLAICPLAPDGPAGNPRDVSTAVVRGSSLVEALVALFERYWEVGAPLRVTPEGQIGGTVLSADSAALTPEDQHLLSLMVAGITDDSIAGQLGVSKRTVQRRIQGLMNLAGVATRMQLGWHAARRNWL</sequence>
<comment type="caution">
    <text evidence="1">The sequence shown here is derived from an EMBL/GenBank/DDBJ whole genome shotgun (WGS) entry which is preliminary data.</text>
</comment>
<gene>
    <name evidence="1" type="ORF">WKI58_34120</name>
</gene>
<protein>
    <submittedName>
        <fullName evidence="1">Helix-turn-helix domain-containing protein</fullName>
    </submittedName>
</protein>